<dbReference type="GO" id="GO:0016020">
    <property type="term" value="C:membrane"/>
    <property type="evidence" value="ECO:0007669"/>
    <property type="project" value="InterPro"/>
</dbReference>
<gene>
    <name evidence="8" type="ORF">Pla144_22190</name>
</gene>
<comment type="subcellular location">
    <subcellularLocation>
        <location evidence="1">Secreted</location>
    </subcellularLocation>
</comment>
<sequence>MSRKSKSSNFGKRRNRKSNKSAKSFNGRRSSLTFENLEDRRLMAVTSFQDIAGGYQGTRDTGIFSISPDVNFGGEVSISPDQQDANGVRQALLQFDGIFGNGPGQIPLGATINSASIDLSVVNPSRSGMQMSFYRMLTPWTENTATWNSFGEIGGVQASENEATDLPPDFVLFDPSTGVKSIDVTLSLQSWSAGQANNGWMIESAATDGWDFETSEAAQANRPKLTVNWTAPSGAGQITLLNTKPRFAEGNSGNTIAMINVSRLGGVTGAVSANYSLTAGSAAAGTDFVLANGVVNFADGQTSASIAVEIIGDTALEGNENFTVTLSNPTGGATLGDSVATATIADDDALINEILANVSDDPNENTITIDETNREYIELIGTPGASLDGYYFVVFEGEEEENGGFGAGSGIADIVIDLTGKSFGSNGLLVITPTNWAYTAAPGTAVFATSRLDGNGGVLEDASQTYALIRSSVPLVEGTDYDTVGSYATTNDLTETGLGVGLLDHPIFLDGTAQIVDTVGVVEGGSDRDRTVTSPELGLPGIHIHQPQGLPNSSGVTPDAITRRFNNFQSNTIGAWYNGDIVNTQVTNNPIQYLNGSIFISVVAPQGAVLTPGAHNILRNVEVTADLVSVDETSGQATFTVTRSGDLTSAINVGFETVNGTAQAGSDFVGKSGVLNFGVGVATQPITVTINDDGVPEGFETFSIRLTSVDEPFLIVGSPAVVTINDADVEAAKFQQNVNGFNSTVDTYIDASLPNSFFLLAETITADNAAGEGEGAPEGADIRPQQGLIRFDNIFGNAPGQVPEGAQIFGAFMTVNVLSPSSQEADIRFVPMLQDWDGFATWTLPNGGQAGTIVNGVTLEGSEAAARADSRVTTPGQAGKVQVPLNVATLQAWANGSMENHGWVIVNDSLESWTIGSSRDGSQNPFAPELTILYTNPSATSGEGEFQLSSDQVIVNEGSTATVTVQRVGGTTGAASVSWAVTPGTGSLGDLTGPLSGTLNFAANELSKTFNVATVQDTLIEKNETFNITLNSPSIGATISPVLGSSILTIRDNDSSTTSPHVLMSEVVYNQPGNDGGAEFIELVGTPGAGLGSWYAVVIGGDVGDDEGATNLVVDLGQYEIGANGTVLIGSQNNFTWDIPAGTTFIGLPELDVEFVGGNDNGTSTYALIYSPLRELYVGNYDYDWDNDGGLDLPLGASIVDSIGIKDNSAEDTTYGGGSNTIITNPVESYDALSRLPNSTARNNAASWYAGDLIAGDDALVYTQAFSQGLPSPGAAATPGLLNTGTNAQNPLVSLGTVSTTGGVQVSFTGTIQQVVLGDLSINEAGAGISITNISGNPVPGIDQFPQVTGYGTNTLSLSFTGAQTIGGQLPAGTYNLNFVGNGLVGNGRAVDVSGNGTTGSDTVSSVQITIAASANSADFDGDGDIDGRDFLSWLRGYGTSPAAKTDGDADNDADVDGADLAVWQGQYGTSPLLALGVEDGETQAATEEVTTSFALTGNTWLAIPTALATSEVTDAALEDVFDTEPSQAALTDSVDALFNSQQDDSIASFGSEEEEEKAFDEAFAVWDELTFAAV</sequence>
<dbReference type="Pfam" id="PF03160">
    <property type="entry name" value="Calx-beta"/>
    <property type="match status" value="3"/>
</dbReference>
<evidence type="ECO:0000256" key="1">
    <source>
        <dbReference type="ARBA" id="ARBA00004613"/>
    </source>
</evidence>
<dbReference type="InterPro" id="IPR026919">
    <property type="entry name" value="ADGRV1"/>
</dbReference>
<dbReference type="InterPro" id="IPR003644">
    <property type="entry name" value="Calx_beta"/>
</dbReference>
<dbReference type="Gene3D" id="2.60.40.2030">
    <property type="match status" value="3"/>
</dbReference>
<dbReference type="Pfam" id="PF24517">
    <property type="entry name" value="CBM96"/>
    <property type="match status" value="1"/>
</dbReference>
<dbReference type="InterPro" id="IPR018247">
    <property type="entry name" value="EF_Hand_1_Ca_BS"/>
</dbReference>
<evidence type="ECO:0000256" key="5">
    <source>
        <dbReference type="ARBA" id="ARBA00022837"/>
    </source>
</evidence>
<dbReference type="PANTHER" id="PTHR46682:SF1">
    <property type="entry name" value="ADHESION G-PROTEIN COUPLED RECEPTOR V1"/>
    <property type="match status" value="1"/>
</dbReference>
<dbReference type="Proteomes" id="UP000318437">
    <property type="component" value="Unassembled WGS sequence"/>
</dbReference>
<reference evidence="8 9" key="1">
    <citation type="submission" date="2019-02" db="EMBL/GenBank/DDBJ databases">
        <title>Deep-cultivation of Planctomycetes and their phenomic and genomic characterization uncovers novel biology.</title>
        <authorList>
            <person name="Wiegand S."/>
            <person name="Jogler M."/>
            <person name="Boedeker C."/>
            <person name="Pinto D."/>
            <person name="Vollmers J."/>
            <person name="Rivas-Marin E."/>
            <person name="Kohn T."/>
            <person name="Peeters S.H."/>
            <person name="Heuer A."/>
            <person name="Rast P."/>
            <person name="Oberbeckmann S."/>
            <person name="Bunk B."/>
            <person name="Jeske O."/>
            <person name="Meyerdierks A."/>
            <person name="Storesund J.E."/>
            <person name="Kallscheuer N."/>
            <person name="Luecker S."/>
            <person name="Lage O.M."/>
            <person name="Pohl T."/>
            <person name="Merkel B.J."/>
            <person name="Hornburger P."/>
            <person name="Mueller R.-W."/>
            <person name="Bruemmer F."/>
            <person name="Labrenz M."/>
            <person name="Spormann A.M."/>
            <person name="Op Den Camp H."/>
            <person name="Overmann J."/>
            <person name="Amann R."/>
            <person name="Jetten M.S.M."/>
            <person name="Mascher T."/>
            <person name="Medema M.H."/>
            <person name="Devos D.P."/>
            <person name="Kaster A.-K."/>
            <person name="Ovreas L."/>
            <person name="Rohde M."/>
            <person name="Galperin M.Y."/>
            <person name="Jogler C."/>
        </authorList>
    </citation>
    <scope>NUCLEOTIDE SEQUENCE [LARGE SCALE GENOMIC DNA]</scope>
    <source>
        <strain evidence="8 9">Pla144</strain>
    </source>
</reference>
<keyword evidence="2" id="KW-0964">Secreted</keyword>
<dbReference type="GO" id="GO:0005576">
    <property type="term" value="C:extracellular region"/>
    <property type="evidence" value="ECO:0007669"/>
    <property type="project" value="UniProtKB-SubCell"/>
</dbReference>
<dbReference type="SMART" id="SM00237">
    <property type="entry name" value="Calx_beta"/>
    <property type="match status" value="3"/>
</dbReference>
<proteinExistence type="predicted"/>
<keyword evidence="5" id="KW-0106">Calcium</keyword>
<dbReference type="GO" id="GO:0004930">
    <property type="term" value="F:G protein-coupled receptor activity"/>
    <property type="evidence" value="ECO:0007669"/>
    <property type="project" value="InterPro"/>
</dbReference>
<dbReference type="SUPFAM" id="SSF141072">
    <property type="entry name" value="CalX-like"/>
    <property type="match status" value="3"/>
</dbReference>
<evidence type="ECO:0000256" key="2">
    <source>
        <dbReference type="ARBA" id="ARBA00022525"/>
    </source>
</evidence>
<evidence type="ECO:0000256" key="4">
    <source>
        <dbReference type="ARBA" id="ARBA00022737"/>
    </source>
</evidence>
<accession>A0A5C6CWQ9</accession>
<feature type="domain" description="Calx-beta" evidence="7">
    <location>
        <begin position="225"/>
        <end position="327"/>
    </location>
</feature>
<dbReference type="OrthoDB" id="220328at2"/>
<evidence type="ECO:0000313" key="9">
    <source>
        <dbReference type="Proteomes" id="UP000318437"/>
    </source>
</evidence>
<organism evidence="8 9">
    <name type="scientific">Bythopirellula polymerisocia</name>
    <dbReference type="NCBI Taxonomy" id="2528003"/>
    <lineage>
        <taxon>Bacteria</taxon>
        <taxon>Pseudomonadati</taxon>
        <taxon>Planctomycetota</taxon>
        <taxon>Planctomycetia</taxon>
        <taxon>Pirellulales</taxon>
        <taxon>Lacipirellulaceae</taxon>
        <taxon>Bythopirellula</taxon>
    </lineage>
</organism>
<dbReference type="NCBIfam" id="NF033679">
    <property type="entry name" value="DNRLRE_dom"/>
    <property type="match status" value="1"/>
</dbReference>
<dbReference type="EMBL" id="SJPS01000003">
    <property type="protein sequence ID" value="TWU27446.1"/>
    <property type="molecule type" value="Genomic_DNA"/>
</dbReference>
<keyword evidence="3" id="KW-0732">Signal</keyword>
<dbReference type="InterPro" id="IPR038081">
    <property type="entry name" value="CalX-like_sf"/>
</dbReference>
<feature type="domain" description="Calx-beta" evidence="7">
    <location>
        <begin position="608"/>
        <end position="707"/>
    </location>
</feature>
<evidence type="ECO:0000313" key="8">
    <source>
        <dbReference type="EMBL" id="TWU27446.1"/>
    </source>
</evidence>
<feature type="domain" description="Calx-beta" evidence="7">
    <location>
        <begin position="934"/>
        <end position="1031"/>
    </location>
</feature>
<comment type="caution">
    <text evidence="8">The sequence shown here is derived from an EMBL/GenBank/DDBJ whole genome shotgun (WGS) entry which is preliminary data.</text>
</comment>
<evidence type="ECO:0000256" key="6">
    <source>
        <dbReference type="SAM" id="MobiDB-lite"/>
    </source>
</evidence>
<feature type="compositionally biased region" description="Basic residues" evidence="6">
    <location>
        <begin position="1"/>
        <end position="20"/>
    </location>
</feature>
<evidence type="ECO:0000256" key="3">
    <source>
        <dbReference type="ARBA" id="ARBA00022729"/>
    </source>
</evidence>
<feature type="region of interest" description="Disordered" evidence="6">
    <location>
        <begin position="1"/>
        <end position="27"/>
    </location>
</feature>
<protein>
    <submittedName>
        <fullName evidence="8">Calx-beta domain protein</fullName>
    </submittedName>
</protein>
<dbReference type="PANTHER" id="PTHR46682">
    <property type="entry name" value="ADHESION G-PROTEIN COUPLED RECEPTOR V1"/>
    <property type="match status" value="1"/>
</dbReference>
<dbReference type="RefSeq" id="WP_146450654.1">
    <property type="nucleotide sequence ID" value="NZ_SJPS01000003.1"/>
</dbReference>
<name>A0A5C6CWQ9_9BACT</name>
<dbReference type="PROSITE" id="PS00018">
    <property type="entry name" value="EF_HAND_1"/>
    <property type="match status" value="1"/>
</dbReference>
<dbReference type="InterPro" id="IPR055372">
    <property type="entry name" value="CBM96"/>
</dbReference>
<keyword evidence="9" id="KW-1185">Reference proteome</keyword>
<evidence type="ECO:0000259" key="7">
    <source>
        <dbReference type="SMART" id="SM00237"/>
    </source>
</evidence>
<keyword evidence="4" id="KW-0677">Repeat</keyword>